<dbReference type="GO" id="GO:0019901">
    <property type="term" value="F:protein kinase binding"/>
    <property type="evidence" value="ECO:0007669"/>
    <property type="project" value="InterPro"/>
</dbReference>
<feature type="compositionally biased region" description="Basic residues" evidence="1">
    <location>
        <begin position="334"/>
        <end position="344"/>
    </location>
</feature>
<dbReference type="PANTHER" id="PTHR15615">
    <property type="match status" value="1"/>
</dbReference>
<feature type="region of interest" description="Disordered" evidence="1">
    <location>
        <begin position="323"/>
        <end position="344"/>
    </location>
</feature>
<dbReference type="Pfam" id="PF08613">
    <property type="entry name" value="Cyclin"/>
    <property type="match status" value="1"/>
</dbReference>
<name>G0U860_TRYVY</name>
<dbReference type="InterPro" id="IPR013922">
    <property type="entry name" value="Cyclin_PHO80-like"/>
</dbReference>
<feature type="region of interest" description="Disordered" evidence="1">
    <location>
        <begin position="930"/>
        <end position="977"/>
    </location>
</feature>
<dbReference type="CDD" id="cd20557">
    <property type="entry name" value="CYCLIN_ScPCL1-like"/>
    <property type="match status" value="1"/>
</dbReference>
<feature type="region of interest" description="Disordered" evidence="1">
    <location>
        <begin position="544"/>
        <end position="582"/>
    </location>
</feature>
<dbReference type="AlphaFoldDB" id="G0U860"/>
<accession>G0U860</accession>
<dbReference type="EMBL" id="HE573026">
    <property type="protein sequence ID" value="CCC52069.1"/>
    <property type="molecule type" value="Genomic_DNA"/>
</dbReference>
<evidence type="ECO:0000256" key="1">
    <source>
        <dbReference type="SAM" id="MobiDB-lite"/>
    </source>
</evidence>
<feature type="compositionally biased region" description="Pro residues" evidence="1">
    <location>
        <begin position="963"/>
        <end position="977"/>
    </location>
</feature>
<organism evidence="2">
    <name type="scientific">Trypanosoma vivax (strain Y486)</name>
    <dbReference type="NCBI Taxonomy" id="1055687"/>
    <lineage>
        <taxon>Eukaryota</taxon>
        <taxon>Discoba</taxon>
        <taxon>Euglenozoa</taxon>
        <taxon>Kinetoplastea</taxon>
        <taxon>Metakinetoplastina</taxon>
        <taxon>Trypanosomatida</taxon>
        <taxon>Trypanosomatidae</taxon>
        <taxon>Trypanosoma</taxon>
        <taxon>Duttonella</taxon>
    </lineage>
</organism>
<evidence type="ECO:0000313" key="2">
    <source>
        <dbReference type="EMBL" id="CCC52069.1"/>
    </source>
</evidence>
<proteinExistence type="predicted"/>
<protein>
    <submittedName>
        <fullName evidence="2">Putative CYC2-like cyclin</fullName>
    </submittedName>
</protein>
<reference evidence="2" key="1">
    <citation type="journal article" date="2012" name="Proc. Natl. Acad. Sci. U.S.A.">
        <title>Antigenic diversity is generated by distinct evolutionary mechanisms in African trypanosome species.</title>
        <authorList>
            <person name="Jackson A.P."/>
            <person name="Berry A."/>
            <person name="Aslett M."/>
            <person name="Allison H.C."/>
            <person name="Burton P."/>
            <person name="Vavrova-Anderson J."/>
            <person name="Brown R."/>
            <person name="Browne H."/>
            <person name="Corton N."/>
            <person name="Hauser H."/>
            <person name="Gamble J."/>
            <person name="Gilderthorp R."/>
            <person name="Marcello L."/>
            <person name="McQuillan J."/>
            <person name="Otto T.D."/>
            <person name="Quail M.A."/>
            <person name="Sanders M.J."/>
            <person name="van Tonder A."/>
            <person name="Ginger M.L."/>
            <person name="Field M.C."/>
            <person name="Barry J.D."/>
            <person name="Hertz-Fowler C."/>
            <person name="Berriman M."/>
        </authorList>
    </citation>
    <scope>NUCLEOTIDE SEQUENCE</scope>
    <source>
        <strain evidence="2">Y486</strain>
    </source>
</reference>
<sequence>MLTACDKKVGSTNFCLASSDCLGSSSAVSVGGEGVCASRSSDTHLINSDVGCEGVGEKTCRGCASYQHNRRVKRLPSSFPTQIAVSCGDCASLEASIATSATAGLHNTETSGLRVPLGSDSYCASSQTASGSSHALSTKPCYTSSSQRCGVHGCEVEDRCTLALRGDDHGENAVKQAEKKQDNEVYYDSDVVYGDTCVEDSAMAFSTECIVARERVVPSKGSTAARSQGTGYMWRSESKRQQTMVNGRRASYVRGSGSYSGKGKGVCAAISSFGSGVSAEGAGNGFIFKGPQSNGSHKSPLHPVYSGGASLQCTGAINSHMDPSYSQGQLQRRGACRGRGTSRRTPRRGWFGAAAVEAIRSRLSTINITFHQTTLSPSAMNHVTAKQCTGCREEQRAGFCAPPMRSKTVLGTPSGLVSPDTADQKCTADTARVEADPGATTSAWAEANNGAFRLSNIAPFYHCALQQLIKECERRSSIGASDTACSGFNSFNLPSCRRQSSLAAMLSTHSFDLPSTPSKTSTLSPLKISPVIPFTVQKCSRDTDLRSPQLPTKPDWATAVPTNLPSGRTDEPQYEEEETRTKRNLVGSGGVTRKQSIDMAEFGASSSAVQQLIVSLGAHIAYGDAAPLVLIGALVYLSRIALHCNSVCGGVTASNWYSFTTVAVLLATKMYLDDSRRWNERFSLASNIPVKELNKLEIDFLYILDFGLLIREDELEAQAEWMESVARRCDMVTPLRTFVLGRNSCSSSNVGTPMSSFCDDSCFRSCTQPPSGTAPSTPLSLTPSSMTPTVIQNGTPIPSILNRAVHYSSFQAACDGSGKKSSKSIQTNSNLPLSPTATWMSPNPFLSCPRSSDRLFSVVHMELEPATPPSLYQTGYGDNMGQLTPLDLGEMSPVGFFQRASCSIREDLSKAGNLSKSCADVLGTNRNGTFGASQGFSDGPLETKTPPHRPRYILSPLSAQSAPLPPWREPLVPPFQH</sequence>
<dbReference type="PANTHER" id="PTHR15615:SF112">
    <property type="entry name" value="CYCLIN, PUTATIVE-RELATED"/>
    <property type="match status" value="1"/>
</dbReference>
<gene>
    <name evidence="2" type="ORF">TVY486_1011120</name>
</gene>
<dbReference type="VEuPathDB" id="TriTrypDB:TvY486_1011120"/>
<dbReference type="Gene3D" id="1.10.472.10">
    <property type="entry name" value="Cyclin-like"/>
    <property type="match status" value="1"/>
</dbReference>